<dbReference type="SUPFAM" id="SSF52980">
    <property type="entry name" value="Restriction endonuclease-like"/>
    <property type="match status" value="1"/>
</dbReference>
<dbReference type="PANTHER" id="PTHR33352">
    <property type="entry name" value="SLR1095 PROTEIN"/>
    <property type="match status" value="1"/>
</dbReference>
<feature type="region of interest" description="Disordered" evidence="1">
    <location>
        <begin position="192"/>
        <end position="248"/>
    </location>
</feature>
<accession>A0A1L9QXE3</accession>
<dbReference type="InterPro" id="IPR012296">
    <property type="entry name" value="Nuclease_put_TT1808"/>
</dbReference>
<evidence type="ECO:0000256" key="1">
    <source>
        <dbReference type="SAM" id="MobiDB-lite"/>
    </source>
</evidence>
<dbReference type="CDD" id="cd06260">
    <property type="entry name" value="DUF820-like"/>
    <property type="match status" value="1"/>
</dbReference>
<proteinExistence type="predicted"/>
<dbReference type="EMBL" id="MLAW01000002">
    <property type="protein sequence ID" value="OJJ27334.1"/>
    <property type="molecule type" value="Genomic_DNA"/>
</dbReference>
<gene>
    <name evidence="3" type="ORF">BI308_02295</name>
</gene>
<sequence>MNPTSLKSPIIYPEPDGAPMAESDPARDYLVYGVESLRFYFQNRSDVYVSGNLWFSYEQGVPDAVVCPDVFVVFGVENRPRRSYRVWEENNRYPDWVLEVTSMNTRHKDERDKPVTYAQMGGTEYFQYDPSGDYLQPRLRGRRLVNGAYQLLTLNELDDGTLSVFSQVLGLEMRVLPDGKLRFFDRERGEYLRSPDESERDRLQERQRAENERQRAENERQRAQQAELALEEERQRAEQEQQRAQQAEAELQALRQRLLEQGIDPSTLE</sequence>
<name>A0A1L9QXE3_9CYAN</name>
<dbReference type="InterPro" id="IPR008538">
    <property type="entry name" value="Uma2"/>
</dbReference>
<evidence type="ECO:0000259" key="2">
    <source>
        <dbReference type="Pfam" id="PF05685"/>
    </source>
</evidence>
<reference evidence="3" key="1">
    <citation type="submission" date="2016-10" db="EMBL/GenBank/DDBJ databases">
        <title>CRISPR-Cas defence system in Roseofilum reptotaenium: evidence of a bacteriophage-cyanobacterium arms race in the coral black band disease.</title>
        <authorList>
            <person name="Buerger P."/>
            <person name="Wood-Charlson E.M."/>
            <person name="Weynberg K.D."/>
            <person name="Willis B."/>
            <person name="Van Oppen M.J."/>
        </authorList>
    </citation>
    <scope>NUCLEOTIDE SEQUENCE [LARGE SCALE GENOMIC DNA]</scope>
    <source>
        <strain evidence="3">AO1-A</strain>
    </source>
</reference>
<evidence type="ECO:0000313" key="4">
    <source>
        <dbReference type="Proteomes" id="UP000183940"/>
    </source>
</evidence>
<dbReference type="PANTHER" id="PTHR33352:SF3">
    <property type="entry name" value="SLR1612 PROTEIN"/>
    <property type="match status" value="1"/>
</dbReference>
<protein>
    <recommendedName>
        <fullName evidence="2">Putative restriction endonuclease domain-containing protein</fullName>
    </recommendedName>
</protein>
<dbReference type="Pfam" id="PF05685">
    <property type="entry name" value="Uma2"/>
    <property type="match status" value="1"/>
</dbReference>
<dbReference type="AlphaFoldDB" id="A0A1L9QXE3"/>
<dbReference type="InterPro" id="IPR011335">
    <property type="entry name" value="Restrct_endonuc-II-like"/>
</dbReference>
<comment type="caution">
    <text evidence="3">The sequence shown here is derived from an EMBL/GenBank/DDBJ whole genome shotgun (WGS) entry which is preliminary data.</text>
</comment>
<evidence type="ECO:0000313" key="3">
    <source>
        <dbReference type="EMBL" id="OJJ27334.1"/>
    </source>
</evidence>
<keyword evidence="4" id="KW-1185">Reference proteome</keyword>
<feature type="compositionally biased region" description="Basic and acidic residues" evidence="1">
    <location>
        <begin position="231"/>
        <end position="241"/>
    </location>
</feature>
<organism evidence="3 4">
    <name type="scientific">Roseofilum reptotaenium AO1-A</name>
    <dbReference type="NCBI Taxonomy" id="1925591"/>
    <lineage>
        <taxon>Bacteria</taxon>
        <taxon>Bacillati</taxon>
        <taxon>Cyanobacteriota</taxon>
        <taxon>Cyanophyceae</taxon>
        <taxon>Desertifilales</taxon>
        <taxon>Desertifilaceae</taxon>
        <taxon>Roseofilum</taxon>
    </lineage>
</organism>
<dbReference type="STRING" id="1925591.BI308_02295"/>
<feature type="compositionally biased region" description="Basic and acidic residues" evidence="1">
    <location>
        <begin position="192"/>
        <end position="222"/>
    </location>
</feature>
<feature type="domain" description="Putative restriction endonuclease" evidence="2">
    <location>
        <begin position="43"/>
        <end position="160"/>
    </location>
</feature>
<dbReference type="Proteomes" id="UP000183940">
    <property type="component" value="Unassembled WGS sequence"/>
</dbReference>
<dbReference type="Gene3D" id="3.90.1570.10">
    <property type="entry name" value="tt1808, chain A"/>
    <property type="match status" value="1"/>
</dbReference>